<dbReference type="PANTHER" id="PTHR10983:SF16">
    <property type="entry name" value="LYSOCARDIOLIPIN ACYLTRANSFERASE 1"/>
    <property type="match status" value="1"/>
</dbReference>
<evidence type="ECO:0000256" key="1">
    <source>
        <dbReference type="SAM" id="Phobius"/>
    </source>
</evidence>
<protein>
    <recommendedName>
        <fullName evidence="2">Phospholipid/glycerol acyltransferase domain-containing protein</fullName>
    </recommendedName>
</protein>
<keyword evidence="1" id="KW-1133">Transmembrane helix</keyword>
<dbReference type="GO" id="GO:0016746">
    <property type="term" value="F:acyltransferase activity"/>
    <property type="evidence" value="ECO:0007669"/>
    <property type="project" value="InterPro"/>
</dbReference>
<dbReference type="GO" id="GO:0036149">
    <property type="term" value="P:phosphatidylinositol acyl-chain remodeling"/>
    <property type="evidence" value="ECO:0007669"/>
    <property type="project" value="TreeGrafter"/>
</dbReference>
<keyword evidence="1" id="KW-0812">Transmembrane</keyword>
<feature type="transmembrane region" description="Helical" evidence="1">
    <location>
        <begin position="25"/>
        <end position="50"/>
    </location>
</feature>
<sequence>MAIVLPDFRIPIKERTTPRSWRQTLAAIAFFIVFNFGCIMIHASQFVFLLPLRLIPLPLFRKMYDEGIRYTKGAFGCLLILMCQWFAPTTFHITFEREGLGAFTQAQIDEIVVRNEDGGVEALNLPNKFVLVANHQVYLDWWYVWCLFYYMGPHGAHRDVYITLKKSLQWVPIIGWGMQFFNFIFLARSWASDRAQLAASLASLSKTVEEEDTPLAFVLYPEGTLVSPNTRPISKKFADKLGISDMDYTLLPRSTGLLYSLRSLAPRLPDLKLLDVTMVYPGIATLGTGRSPYGQDYYTMRSVFFDGVQPPTVHLHLRLFDVRSVPIGDMSASNPAATPSLDKSAVEVDIPVQEKEAFDEWLRILWKNKDESIERFHKDGSFVNGPKPDALIPLKLKHRRNYFDAFCFFLPAMLGHLWRCGGAAAH</sequence>
<dbReference type="InterPro" id="IPR002123">
    <property type="entry name" value="Plipid/glycerol_acylTrfase"/>
</dbReference>
<evidence type="ECO:0000313" key="3">
    <source>
        <dbReference type="EMBL" id="KIY45351.1"/>
    </source>
</evidence>
<accession>A0A0D7A631</accession>
<dbReference type="AlphaFoldDB" id="A0A0D7A631"/>
<evidence type="ECO:0000259" key="2">
    <source>
        <dbReference type="SMART" id="SM00563"/>
    </source>
</evidence>
<organism evidence="3 4">
    <name type="scientific">Fistulina hepatica ATCC 64428</name>
    <dbReference type="NCBI Taxonomy" id="1128425"/>
    <lineage>
        <taxon>Eukaryota</taxon>
        <taxon>Fungi</taxon>
        <taxon>Dikarya</taxon>
        <taxon>Basidiomycota</taxon>
        <taxon>Agaricomycotina</taxon>
        <taxon>Agaricomycetes</taxon>
        <taxon>Agaricomycetidae</taxon>
        <taxon>Agaricales</taxon>
        <taxon>Fistulinaceae</taxon>
        <taxon>Fistulina</taxon>
    </lineage>
</organism>
<dbReference type="Proteomes" id="UP000054144">
    <property type="component" value="Unassembled WGS sequence"/>
</dbReference>
<dbReference type="EMBL" id="KN882048">
    <property type="protein sequence ID" value="KIY45351.1"/>
    <property type="molecule type" value="Genomic_DNA"/>
</dbReference>
<dbReference type="OrthoDB" id="189226at2759"/>
<dbReference type="PANTHER" id="PTHR10983">
    <property type="entry name" value="1-ACYLGLYCEROL-3-PHOSPHATE ACYLTRANSFERASE-RELATED"/>
    <property type="match status" value="1"/>
</dbReference>
<proteinExistence type="predicted"/>
<reference evidence="3 4" key="1">
    <citation type="journal article" date="2015" name="Fungal Genet. Biol.">
        <title>Evolution of novel wood decay mechanisms in Agaricales revealed by the genome sequences of Fistulina hepatica and Cylindrobasidium torrendii.</title>
        <authorList>
            <person name="Floudas D."/>
            <person name="Held B.W."/>
            <person name="Riley R."/>
            <person name="Nagy L.G."/>
            <person name="Koehler G."/>
            <person name="Ransdell A.S."/>
            <person name="Younus H."/>
            <person name="Chow J."/>
            <person name="Chiniquy J."/>
            <person name="Lipzen A."/>
            <person name="Tritt A."/>
            <person name="Sun H."/>
            <person name="Haridas S."/>
            <person name="LaButti K."/>
            <person name="Ohm R.A."/>
            <person name="Kues U."/>
            <person name="Blanchette R.A."/>
            <person name="Grigoriev I.V."/>
            <person name="Minto R.E."/>
            <person name="Hibbett D.S."/>
        </authorList>
    </citation>
    <scope>NUCLEOTIDE SEQUENCE [LARGE SCALE GENOMIC DNA]</scope>
    <source>
        <strain evidence="3 4">ATCC 64428</strain>
    </source>
</reference>
<gene>
    <name evidence="3" type="ORF">FISHEDRAFT_49261</name>
</gene>
<keyword evidence="4" id="KW-1185">Reference proteome</keyword>
<keyword evidence="1" id="KW-0472">Membrane</keyword>
<dbReference type="SMART" id="SM00563">
    <property type="entry name" value="PlsC"/>
    <property type="match status" value="1"/>
</dbReference>
<dbReference type="GO" id="GO:0005783">
    <property type="term" value="C:endoplasmic reticulum"/>
    <property type="evidence" value="ECO:0007669"/>
    <property type="project" value="TreeGrafter"/>
</dbReference>
<name>A0A0D7A631_9AGAR</name>
<dbReference type="SUPFAM" id="SSF69593">
    <property type="entry name" value="Glycerol-3-phosphate (1)-acyltransferase"/>
    <property type="match status" value="1"/>
</dbReference>
<dbReference type="CDD" id="cd07990">
    <property type="entry name" value="LPLAT_LCLAT1-like"/>
    <property type="match status" value="1"/>
</dbReference>
<evidence type="ECO:0000313" key="4">
    <source>
        <dbReference type="Proteomes" id="UP000054144"/>
    </source>
</evidence>
<feature type="domain" description="Phospholipid/glycerol acyltransferase" evidence="2">
    <location>
        <begin position="129"/>
        <end position="258"/>
    </location>
</feature>
<dbReference type="Pfam" id="PF01553">
    <property type="entry name" value="Acyltransferase"/>
    <property type="match status" value="1"/>
</dbReference>